<dbReference type="HOGENOM" id="CLU_3290493_0_0_6"/>
<dbReference type="EMBL" id="AGCI01000009">
    <property type="protein sequence ID" value="EHM47822.1"/>
    <property type="molecule type" value="Genomic_DNA"/>
</dbReference>
<evidence type="ECO:0000256" key="1">
    <source>
        <dbReference type="SAM" id="MobiDB-lite"/>
    </source>
</evidence>
<evidence type="ECO:0000313" key="2">
    <source>
        <dbReference type="EMBL" id="EHM47822.1"/>
    </source>
</evidence>
<name>G9Y1V2_HAFAL</name>
<reference evidence="2 3" key="1">
    <citation type="submission" date="2011-08" db="EMBL/GenBank/DDBJ databases">
        <authorList>
            <person name="Weinstock G."/>
            <person name="Sodergren E."/>
            <person name="Clifton S."/>
            <person name="Fulton L."/>
            <person name="Fulton B."/>
            <person name="Courtney L."/>
            <person name="Fronick C."/>
            <person name="Harrison M."/>
            <person name="Strong C."/>
            <person name="Farmer C."/>
            <person name="Delahaunty K."/>
            <person name="Markovic C."/>
            <person name="Hall O."/>
            <person name="Minx P."/>
            <person name="Tomlinson C."/>
            <person name="Mitreva M."/>
            <person name="Hou S."/>
            <person name="Chen J."/>
            <person name="Wollam A."/>
            <person name="Pepin K.H."/>
            <person name="Johnson M."/>
            <person name="Bhonagiri V."/>
            <person name="Zhang X."/>
            <person name="Suruliraj S."/>
            <person name="Warren W."/>
            <person name="Chinwalla A."/>
            <person name="Mardis E.R."/>
            <person name="Wilson R.K."/>
        </authorList>
    </citation>
    <scope>NUCLEOTIDE SEQUENCE [LARGE SCALE GENOMIC DNA]</scope>
    <source>
        <strain evidence="2 3">ATCC 51873</strain>
    </source>
</reference>
<accession>G9Y1V2</accession>
<sequence length="40" mass="4545">MTFQAGATHLLTGKRNITPLPHKRSDGKQNHQHKIHSTTR</sequence>
<dbReference type="Proteomes" id="UP000005959">
    <property type="component" value="Unassembled WGS sequence"/>
</dbReference>
<organism evidence="2 3">
    <name type="scientific">Hafnia alvei ATCC 51873</name>
    <dbReference type="NCBI Taxonomy" id="1002364"/>
    <lineage>
        <taxon>Bacteria</taxon>
        <taxon>Pseudomonadati</taxon>
        <taxon>Pseudomonadota</taxon>
        <taxon>Gammaproteobacteria</taxon>
        <taxon>Enterobacterales</taxon>
        <taxon>Hafniaceae</taxon>
        <taxon>Hafnia</taxon>
    </lineage>
</organism>
<protein>
    <submittedName>
        <fullName evidence="2">Uncharacterized protein</fullName>
    </submittedName>
</protein>
<dbReference type="AlphaFoldDB" id="G9Y1V2"/>
<feature type="compositionally biased region" description="Basic residues" evidence="1">
    <location>
        <begin position="30"/>
        <end position="40"/>
    </location>
</feature>
<comment type="caution">
    <text evidence="2">The sequence shown here is derived from an EMBL/GenBank/DDBJ whole genome shotgun (WGS) entry which is preliminary data.</text>
</comment>
<proteinExistence type="predicted"/>
<evidence type="ECO:0000313" key="3">
    <source>
        <dbReference type="Proteomes" id="UP000005959"/>
    </source>
</evidence>
<feature type="region of interest" description="Disordered" evidence="1">
    <location>
        <begin position="1"/>
        <end position="40"/>
    </location>
</feature>
<gene>
    <name evidence="2" type="ORF">HMPREF0454_00520</name>
</gene>